<dbReference type="PANTHER" id="PTHR43761:SF1">
    <property type="entry name" value="D-ISOMER SPECIFIC 2-HYDROXYACID DEHYDROGENASE CATALYTIC DOMAIN-CONTAINING PROTEIN-RELATED"/>
    <property type="match status" value="1"/>
</dbReference>
<feature type="domain" description="D-isomer specific 2-hydroxyacid dehydrogenase NAD-binding" evidence="6">
    <location>
        <begin position="109"/>
        <end position="285"/>
    </location>
</feature>
<dbReference type="PROSITE" id="PS00670">
    <property type="entry name" value="D_2_HYDROXYACID_DH_2"/>
    <property type="match status" value="1"/>
</dbReference>
<dbReference type="InterPro" id="IPR006140">
    <property type="entry name" value="D-isomer_DH_NAD-bd"/>
</dbReference>
<dbReference type="OrthoDB" id="9805416at2"/>
<dbReference type="GO" id="GO:0016616">
    <property type="term" value="F:oxidoreductase activity, acting on the CH-OH group of donors, NAD or NADP as acceptor"/>
    <property type="evidence" value="ECO:0007669"/>
    <property type="project" value="InterPro"/>
</dbReference>
<keyword evidence="2 4" id="KW-0560">Oxidoreductase</keyword>
<dbReference type="EMBL" id="VBTH01000014">
    <property type="protein sequence ID" value="TLQ03789.1"/>
    <property type="molecule type" value="Genomic_DNA"/>
</dbReference>
<dbReference type="Pfam" id="PF02826">
    <property type="entry name" value="2-Hacid_dh_C"/>
    <property type="match status" value="1"/>
</dbReference>
<name>A0A5R9BT71_9LACO</name>
<accession>A0A5R9BT71</accession>
<keyword evidence="3" id="KW-0520">NAD</keyword>
<dbReference type="InterPro" id="IPR029753">
    <property type="entry name" value="D-isomer_DH_CS"/>
</dbReference>
<evidence type="ECO:0000256" key="3">
    <source>
        <dbReference type="ARBA" id="ARBA00023027"/>
    </source>
</evidence>
<dbReference type="SUPFAM" id="SSF52283">
    <property type="entry name" value="Formate/glycerate dehydrogenase catalytic domain-like"/>
    <property type="match status" value="1"/>
</dbReference>
<organism evidence="7 8">
    <name type="scientific">Pediococcus stilesii</name>
    <dbReference type="NCBI Taxonomy" id="331679"/>
    <lineage>
        <taxon>Bacteria</taxon>
        <taxon>Bacillati</taxon>
        <taxon>Bacillota</taxon>
        <taxon>Bacilli</taxon>
        <taxon>Lactobacillales</taxon>
        <taxon>Lactobacillaceae</taxon>
        <taxon>Pediococcus</taxon>
    </lineage>
</organism>
<feature type="domain" description="D-isomer specific 2-hydroxyacid dehydrogenase catalytic" evidence="5">
    <location>
        <begin position="23"/>
        <end position="315"/>
    </location>
</feature>
<evidence type="ECO:0000256" key="4">
    <source>
        <dbReference type="RuleBase" id="RU003719"/>
    </source>
</evidence>
<dbReference type="PANTHER" id="PTHR43761">
    <property type="entry name" value="D-ISOMER SPECIFIC 2-HYDROXYACID DEHYDROGENASE FAMILY PROTEIN (AFU_ORTHOLOGUE AFUA_1G13630)"/>
    <property type="match status" value="1"/>
</dbReference>
<dbReference type="SUPFAM" id="SSF51735">
    <property type="entry name" value="NAD(P)-binding Rossmann-fold domains"/>
    <property type="match status" value="1"/>
</dbReference>
<evidence type="ECO:0000256" key="2">
    <source>
        <dbReference type="ARBA" id="ARBA00023002"/>
    </source>
</evidence>
<dbReference type="Gene3D" id="3.40.50.720">
    <property type="entry name" value="NAD(P)-binding Rossmann-like Domain"/>
    <property type="match status" value="2"/>
</dbReference>
<dbReference type="Pfam" id="PF00389">
    <property type="entry name" value="2-Hacid_dh"/>
    <property type="match status" value="1"/>
</dbReference>
<dbReference type="AlphaFoldDB" id="A0A5R9BT71"/>
<dbReference type="FunFam" id="3.40.50.720:FF:000203">
    <property type="entry name" value="D-3-phosphoglycerate dehydrogenase (SerA)"/>
    <property type="match status" value="1"/>
</dbReference>
<comment type="similarity">
    <text evidence="1 4">Belongs to the D-isomer specific 2-hydroxyacid dehydrogenase family.</text>
</comment>
<dbReference type="PROSITE" id="PS00671">
    <property type="entry name" value="D_2_HYDROXYACID_DH_3"/>
    <property type="match status" value="1"/>
</dbReference>
<reference evidence="7 8" key="1">
    <citation type="submission" date="2019-05" db="EMBL/GenBank/DDBJ databases">
        <title>The metagenome of a microbial culture collection derived from dairy environment covers the genomic content of the human microbiome.</title>
        <authorList>
            <person name="Roder T."/>
            <person name="Wuthrich D."/>
            <person name="Sattari Z."/>
            <person name="Von Ah U."/>
            <person name="Bar C."/>
            <person name="Ronchi F."/>
            <person name="Macpherson A.J."/>
            <person name="Ganal-Vonarburg S.C."/>
            <person name="Bruggmann R."/>
            <person name="Vergeres G."/>
        </authorList>
    </citation>
    <scope>NUCLEOTIDE SEQUENCE [LARGE SCALE GENOMIC DNA]</scope>
    <source>
        <strain evidence="7 8">FAM 18815</strain>
    </source>
</reference>
<dbReference type="Proteomes" id="UP000305541">
    <property type="component" value="Unassembled WGS sequence"/>
</dbReference>
<evidence type="ECO:0000313" key="8">
    <source>
        <dbReference type="Proteomes" id="UP000305541"/>
    </source>
</evidence>
<sequence>MMSKIVVLNAGLINYDQKIDFSNLGDDVQIYESTDEGQILERVNDATVVVTKEMKVSGAVIRKFPESVKMICEAGTGYNNIDAEAVKEKGIILTNIPEYSTKRVADTAIMLMLGLASSLQQQIRMISDGNHDNFSKHLMVSHEEINGKTLGVFGFGHIGKEVIKVAQALGMKILVSTRTARTDFDDIHFTTQTDVLKNSDFISLNLPLTPETKHLINAETLSLMKPTAYLINTARGGLVDESALVEALQEGKIAGAGLDVQEKEPLADDSPLFTLDNVIVTPHIGWRGLETRQRLVNMIGENIQAFMAGKPINRVI</sequence>
<gene>
    <name evidence="7" type="ORF">FEZ51_07730</name>
</gene>
<dbReference type="InterPro" id="IPR006139">
    <property type="entry name" value="D-isomer_2_OHA_DH_cat_dom"/>
</dbReference>
<evidence type="ECO:0000259" key="6">
    <source>
        <dbReference type="Pfam" id="PF02826"/>
    </source>
</evidence>
<evidence type="ECO:0000259" key="5">
    <source>
        <dbReference type="Pfam" id="PF00389"/>
    </source>
</evidence>
<dbReference type="InterPro" id="IPR036291">
    <property type="entry name" value="NAD(P)-bd_dom_sf"/>
</dbReference>
<evidence type="ECO:0000313" key="7">
    <source>
        <dbReference type="EMBL" id="TLQ03789.1"/>
    </source>
</evidence>
<proteinExistence type="inferred from homology"/>
<dbReference type="GO" id="GO:0051287">
    <property type="term" value="F:NAD binding"/>
    <property type="evidence" value="ECO:0007669"/>
    <property type="project" value="InterPro"/>
</dbReference>
<evidence type="ECO:0000256" key="1">
    <source>
        <dbReference type="ARBA" id="ARBA00005854"/>
    </source>
</evidence>
<comment type="caution">
    <text evidence="7">The sequence shown here is derived from an EMBL/GenBank/DDBJ whole genome shotgun (WGS) entry which is preliminary data.</text>
</comment>
<dbReference type="InterPro" id="IPR050418">
    <property type="entry name" value="D-iso_2-hydroxyacid_DH_PdxB"/>
</dbReference>
<protein>
    <submittedName>
        <fullName evidence="7">D-2-hydroxyacid dehydrogenase</fullName>
    </submittedName>
</protein>